<keyword evidence="8" id="KW-0547">Nucleotide-binding</keyword>
<keyword evidence="11" id="KW-0170">Cobalt</keyword>
<dbReference type="EnsemblMetazoa" id="G12922.2">
    <property type="protein sequence ID" value="G12922.2:cds"/>
    <property type="gene ID" value="G12922"/>
</dbReference>
<dbReference type="PANTHER" id="PTHR28629">
    <property type="entry name" value="TRIOKINASE/FMN CYCLASE"/>
    <property type="match status" value="1"/>
</dbReference>
<dbReference type="Gene3D" id="1.25.40.340">
    <property type="match status" value="1"/>
</dbReference>
<feature type="domain" description="DhaK" evidence="21">
    <location>
        <begin position="9"/>
        <end position="339"/>
    </location>
</feature>
<dbReference type="PANTHER" id="PTHR28629:SF4">
    <property type="entry name" value="TRIOKINASE_FMN CYCLASE"/>
    <property type="match status" value="1"/>
</dbReference>
<dbReference type="InterPro" id="IPR036117">
    <property type="entry name" value="DhaL_dom_sf"/>
</dbReference>
<dbReference type="OrthoDB" id="1724672at2759"/>
<evidence type="ECO:0000313" key="22">
    <source>
        <dbReference type="EnsemblMetazoa" id="G12922.2:cds"/>
    </source>
</evidence>
<dbReference type="Proteomes" id="UP000005408">
    <property type="component" value="Unassembled WGS sequence"/>
</dbReference>
<dbReference type="GO" id="GO:0034012">
    <property type="term" value="F:FAD-AMP lyase (cyclizing) activity"/>
    <property type="evidence" value="ECO:0007669"/>
    <property type="project" value="UniProtKB-EC"/>
</dbReference>
<evidence type="ECO:0000256" key="19">
    <source>
        <dbReference type="PIRSR" id="PIRSR612734-2"/>
    </source>
</evidence>
<dbReference type="PROSITE" id="PS51481">
    <property type="entry name" value="DHAK"/>
    <property type="match status" value="1"/>
</dbReference>
<dbReference type="EC" id="2.7.1.28" evidence="4"/>
<comment type="pathway">
    <text evidence="1">Polyol metabolism; glycerol fermentation; glycerone phosphate from glycerol (oxidative route): step 2/2.</text>
</comment>
<reference evidence="22" key="1">
    <citation type="submission" date="2022-08" db="UniProtKB">
        <authorList>
            <consortium name="EnsemblMetazoa"/>
        </authorList>
    </citation>
    <scope>IDENTIFICATION</scope>
    <source>
        <strain evidence="22">05x7-T-G4-1.051#20</strain>
    </source>
</reference>
<feature type="binding site" evidence="19">
    <location>
        <position position="116"/>
    </location>
    <ligand>
        <name>substrate</name>
    </ligand>
</feature>
<evidence type="ECO:0000256" key="17">
    <source>
        <dbReference type="ARBA" id="ARBA00048898"/>
    </source>
</evidence>
<evidence type="ECO:0000256" key="13">
    <source>
        <dbReference type="ARBA" id="ARBA00045490"/>
    </source>
</evidence>
<evidence type="ECO:0000256" key="6">
    <source>
        <dbReference type="ARBA" id="ARBA00018932"/>
    </source>
</evidence>
<dbReference type="GO" id="GO:0019563">
    <property type="term" value="P:glycerol catabolic process"/>
    <property type="evidence" value="ECO:0007669"/>
    <property type="project" value="TreeGrafter"/>
</dbReference>
<evidence type="ECO:0000256" key="5">
    <source>
        <dbReference type="ARBA" id="ARBA00012578"/>
    </source>
</evidence>
<evidence type="ECO:0000259" key="20">
    <source>
        <dbReference type="PROSITE" id="PS51480"/>
    </source>
</evidence>
<evidence type="ECO:0000256" key="15">
    <source>
        <dbReference type="ARBA" id="ARBA00047974"/>
    </source>
</evidence>
<dbReference type="InterPro" id="IPR050861">
    <property type="entry name" value="Dihydroxyacetone_Kinase"/>
</dbReference>
<comment type="similarity">
    <text evidence="2">Belongs to the dihydroxyacetone kinase (DAK) family.</text>
</comment>
<comment type="catalytic activity">
    <reaction evidence="16">
        <text>FAD = riboflavin cyclic-4',5'-phosphate + AMP + H(+)</text>
        <dbReference type="Rhea" id="RHEA:13729"/>
        <dbReference type="ChEBI" id="CHEBI:15378"/>
        <dbReference type="ChEBI" id="CHEBI:57692"/>
        <dbReference type="ChEBI" id="CHEBI:76202"/>
        <dbReference type="ChEBI" id="CHEBI:456215"/>
        <dbReference type="EC" id="4.6.1.15"/>
    </reaction>
</comment>
<evidence type="ECO:0000256" key="14">
    <source>
        <dbReference type="ARBA" id="ARBA00046681"/>
    </source>
</evidence>
<dbReference type="SUPFAM" id="SSF101473">
    <property type="entry name" value="DhaL-like"/>
    <property type="match status" value="1"/>
</dbReference>
<dbReference type="SMART" id="SM01120">
    <property type="entry name" value="Dak2"/>
    <property type="match status" value="1"/>
</dbReference>
<dbReference type="GO" id="GO:0005829">
    <property type="term" value="C:cytosol"/>
    <property type="evidence" value="ECO:0007669"/>
    <property type="project" value="TreeGrafter"/>
</dbReference>
<dbReference type="GO" id="GO:0050354">
    <property type="term" value="F:triokinase activity"/>
    <property type="evidence" value="ECO:0007669"/>
    <property type="project" value="UniProtKB-EC"/>
</dbReference>
<dbReference type="NCBIfam" id="NF011049">
    <property type="entry name" value="PRK14479.1"/>
    <property type="match status" value="1"/>
</dbReference>
<dbReference type="EC" id="4.6.1.15" evidence="5"/>
<dbReference type="AlphaFoldDB" id="A0A8W8I8T0"/>
<evidence type="ECO:0000259" key="21">
    <source>
        <dbReference type="PROSITE" id="PS51481"/>
    </source>
</evidence>
<evidence type="ECO:0000256" key="18">
    <source>
        <dbReference type="PIRSR" id="PIRSR612734-1"/>
    </source>
</evidence>
<evidence type="ECO:0000256" key="4">
    <source>
        <dbReference type="ARBA" id="ARBA00012110"/>
    </source>
</evidence>
<dbReference type="Gene3D" id="3.40.50.10440">
    <property type="entry name" value="Dihydroxyacetone kinase, domain 1"/>
    <property type="match status" value="1"/>
</dbReference>
<comment type="function">
    <text evidence="13">Catalyzes both the phosphorylation of dihydroxyacetone and of glyceraldehyde, and the splitting of ribonucleoside diphosphate-X compounds among which FAD is the best substrate. Represses IFIH1-mediated cellular antiviral response.</text>
</comment>
<dbReference type="SUPFAM" id="SSF82549">
    <property type="entry name" value="DAK1/DegV-like"/>
    <property type="match status" value="1"/>
</dbReference>
<proteinExistence type="inferred from homology"/>
<dbReference type="InterPro" id="IPR004007">
    <property type="entry name" value="DhaL_dom"/>
</dbReference>
<keyword evidence="23" id="KW-1185">Reference proteome</keyword>
<name>A0A8W8I8T0_MAGGI</name>
<dbReference type="OMA" id="TLGNMSG"/>
<comment type="catalytic activity">
    <reaction evidence="17">
        <text>dihydroxyacetone + ATP = dihydroxyacetone phosphate + ADP + H(+)</text>
        <dbReference type="Rhea" id="RHEA:15773"/>
        <dbReference type="ChEBI" id="CHEBI:15378"/>
        <dbReference type="ChEBI" id="CHEBI:16016"/>
        <dbReference type="ChEBI" id="CHEBI:30616"/>
        <dbReference type="ChEBI" id="CHEBI:57642"/>
        <dbReference type="ChEBI" id="CHEBI:456216"/>
        <dbReference type="EC" id="2.7.1.29"/>
    </reaction>
</comment>
<protein>
    <recommendedName>
        <fullName evidence="6">Triokinase/FMN cyclase</fullName>
        <ecNumber evidence="4">2.7.1.28</ecNumber>
        <ecNumber evidence="3">2.7.1.29</ecNumber>
        <ecNumber evidence="5">4.6.1.15</ecNumber>
    </recommendedName>
    <alternativeName>
        <fullName evidence="12">Bifunctional ATP-dependent dihydroxyacetone kinase/FAD-AMP lyase (cyclizing)</fullName>
    </alternativeName>
</protein>
<dbReference type="EC" id="2.7.1.29" evidence="3"/>
<dbReference type="InterPro" id="IPR012734">
    <property type="entry name" value="DhaK_ATP"/>
</dbReference>
<accession>A0A8W8I8T0</accession>
<dbReference type="FunFam" id="3.40.50.10440:FF:000001">
    <property type="entry name" value="Dihydroxyacetone kinase, DhaK subunit"/>
    <property type="match status" value="1"/>
</dbReference>
<evidence type="ECO:0000256" key="11">
    <source>
        <dbReference type="ARBA" id="ARBA00023285"/>
    </source>
</evidence>
<evidence type="ECO:0000313" key="23">
    <source>
        <dbReference type="Proteomes" id="UP000005408"/>
    </source>
</evidence>
<keyword evidence="10" id="KW-0067">ATP-binding</keyword>
<dbReference type="GO" id="GO:0005524">
    <property type="term" value="F:ATP binding"/>
    <property type="evidence" value="ECO:0007669"/>
    <property type="project" value="UniProtKB-KW"/>
</dbReference>
<comment type="subunit">
    <text evidence="14">Homodimer. Interacts with IFIH1 (via the CARD domains), the interaction is inhibited by viral infection.</text>
</comment>
<feature type="active site" description="Tele-hemiaminal-histidine intermediate" evidence="18">
    <location>
        <position position="224"/>
    </location>
</feature>
<evidence type="ECO:0000256" key="3">
    <source>
        <dbReference type="ARBA" id="ARBA00012107"/>
    </source>
</evidence>
<keyword evidence="9" id="KW-0418">Kinase</keyword>
<sequence>MTTKKLINSVDRCVDDALFGLVSINTGLRILQGQKIVVREDIDEVIKAGKVTLLCGGGSGHEPAQAGYVGPGMLSIAVAGAVFASPPPSNILMALRHVTKTDSAGCVVIITNYTGDRLNFGLAIERARQEGLKVDSITIGEDCALTSSDRSAGRRGLAGTVLLNKICGALAEEGKSLEEIVEFGKRVTENMGTLGVSLTPCSVPGSGPTFSLGEDEMELGLGLHGEAGVGRTKIRPANEVVKMMLDHMTNTGNGTHIRIGKGDKVACLVNNLGGLSLLEMNIVAGEVISQLEQRGVAVERAYCGSFMTSLEMAGLSVTILRLDDTIKRCLDAKVTVPAWSNPVLCRGKSDRETPVYIPVKEEDNIHKSGDFTRTSPETADMLYEMIKLSMERLIAAETELNTLDKESGDGDCGSTLARGGKEILKELGEKDKPNLPVHTPADLVLSIAKIVEQSMGGSSGALYSLFLTSASRALQNDVTKSGWERALNEGTSTVIRYGGAQPGDRTMVDAMFAAASAISSTRDSSCSFTIIESAVQAADSAAKATASMKAHAGRASYVSAERLKNPDPGAVAVTIWLKAILEVLQKAQSGHC</sequence>
<evidence type="ECO:0000256" key="12">
    <source>
        <dbReference type="ARBA" id="ARBA00032426"/>
    </source>
</evidence>
<evidence type="ECO:0000256" key="8">
    <source>
        <dbReference type="ARBA" id="ARBA00022741"/>
    </source>
</evidence>
<evidence type="ECO:0000256" key="10">
    <source>
        <dbReference type="ARBA" id="ARBA00022840"/>
    </source>
</evidence>
<feature type="domain" description="DhaL" evidence="20">
    <location>
        <begin position="380"/>
        <end position="582"/>
    </location>
</feature>
<dbReference type="PROSITE" id="PS51480">
    <property type="entry name" value="DHAL"/>
    <property type="match status" value="1"/>
</dbReference>
<dbReference type="Pfam" id="PF02734">
    <property type="entry name" value="Dak2"/>
    <property type="match status" value="1"/>
</dbReference>
<evidence type="ECO:0000256" key="2">
    <source>
        <dbReference type="ARBA" id="ARBA00008757"/>
    </source>
</evidence>
<dbReference type="InterPro" id="IPR004006">
    <property type="entry name" value="DhaK_dom"/>
</dbReference>
<dbReference type="FunFam" id="3.30.1180.20:FF:000001">
    <property type="entry name" value="Dihydroxyacetone kinase 1"/>
    <property type="match status" value="1"/>
</dbReference>
<evidence type="ECO:0000256" key="16">
    <source>
        <dbReference type="ARBA" id="ARBA00048526"/>
    </source>
</evidence>
<feature type="binding site" evidence="19">
    <location>
        <begin position="58"/>
        <end position="61"/>
    </location>
    <ligand>
        <name>substrate</name>
    </ligand>
</feature>
<dbReference type="Pfam" id="PF02733">
    <property type="entry name" value="Dak1"/>
    <property type="match status" value="1"/>
</dbReference>
<keyword evidence="7" id="KW-0808">Transferase</keyword>
<dbReference type="NCBIfam" id="TIGR02361">
    <property type="entry name" value="dak_ATP"/>
    <property type="match status" value="1"/>
</dbReference>
<dbReference type="FunFam" id="1.25.40.340:FF:000001">
    <property type="entry name" value="Dihydroxyacetone kinase 1"/>
    <property type="match status" value="1"/>
</dbReference>
<evidence type="ECO:0000256" key="9">
    <source>
        <dbReference type="ARBA" id="ARBA00022777"/>
    </source>
</evidence>
<organism evidence="22 23">
    <name type="scientific">Magallana gigas</name>
    <name type="common">Pacific oyster</name>
    <name type="synonym">Crassostrea gigas</name>
    <dbReference type="NCBI Taxonomy" id="29159"/>
    <lineage>
        <taxon>Eukaryota</taxon>
        <taxon>Metazoa</taxon>
        <taxon>Spiralia</taxon>
        <taxon>Lophotrochozoa</taxon>
        <taxon>Mollusca</taxon>
        <taxon>Bivalvia</taxon>
        <taxon>Autobranchia</taxon>
        <taxon>Pteriomorphia</taxon>
        <taxon>Ostreida</taxon>
        <taxon>Ostreoidea</taxon>
        <taxon>Ostreidae</taxon>
        <taxon>Magallana</taxon>
    </lineage>
</organism>
<evidence type="ECO:0000256" key="1">
    <source>
        <dbReference type="ARBA" id="ARBA00004778"/>
    </source>
</evidence>
<evidence type="ECO:0000256" key="7">
    <source>
        <dbReference type="ARBA" id="ARBA00022679"/>
    </source>
</evidence>
<dbReference type="GO" id="GO:0004371">
    <property type="term" value="F:glycerone kinase activity"/>
    <property type="evidence" value="ECO:0007669"/>
    <property type="project" value="UniProtKB-EC"/>
</dbReference>
<dbReference type="Gene3D" id="3.30.1180.20">
    <property type="entry name" value="Dihydroxyacetone kinase, domain 2"/>
    <property type="match status" value="1"/>
</dbReference>
<comment type="catalytic activity">
    <reaction evidence="15">
        <text>D-glyceraldehyde + ATP = D-glyceraldehyde 3-phosphate + ADP + H(+)</text>
        <dbReference type="Rhea" id="RHEA:13941"/>
        <dbReference type="ChEBI" id="CHEBI:15378"/>
        <dbReference type="ChEBI" id="CHEBI:17378"/>
        <dbReference type="ChEBI" id="CHEBI:30616"/>
        <dbReference type="ChEBI" id="CHEBI:59776"/>
        <dbReference type="ChEBI" id="CHEBI:456216"/>
        <dbReference type="EC" id="2.7.1.28"/>
    </reaction>
</comment>
<dbReference type="EnsemblMetazoa" id="G12922.1">
    <property type="protein sequence ID" value="G12922.1:cds"/>
    <property type="gene ID" value="G12922"/>
</dbReference>